<evidence type="ECO:0000256" key="3">
    <source>
        <dbReference type="ARBA" id="ARBA00012690"/>
    </source>
</evidence>
<evidence type="ECO:0000313" key="13">
    <source>
        <dbReference type="Proteomes" id="UP001493487"/>
    </source>
</evidence>
<evidence type="ECO:0000256" key="6">
    <source>
        <dbReference type="ARBA" id="ARBA00023295"/>
    </source>
</evidence>
<dbReference type="NCBIfam" id="NF047856">
    <property type="entry name" value="BGlucanaseBglS"/>
    <property type="match status" value="1"/>
</dbReference>
<evidence type="ECO:0000256" key="5">
    <source>
        <dbReference type="ARBA" id="ARBA00022801"/>
    </source>
</evidence>
<comment type="catalytic activity">
    <reaction evidence="1">
        <text>Hydrolysis of (1-&gt;4)-beta-D-glucosidic linkages in beta-D-glucans containing (1-&gt;3)- and (1-&gt;4)-bonds.</text>
        <dbReference type="EC" id="3.2.1.73"/>
    </reaction>
</comment>
<evidence type="ECO:0000256" key="9">
    <source>
        <dbReference type="ARBA" id="ARBA00031665"/>
    </source>
</evidence>
<keyword evidence="6" id="KW-0326">Glycosidase</keyword>
<keyword evidence="10" id="KW-0732">Signal</keyword>
<protein>
    <recommendedName>
        <fullName evidence="4">Beta-glucanase</fullName>
        <ecNumber evidence="3">3.2.1.73</ecNumber>
    </recommendedName>
    <alternativeName>
        <fullName evidence="9">1,3-1,4-beta-D-glucan 4-glucanohydrolase</fullName>
    </alternativeName>
    <alternativeName>
        <fullName evidence="8">Endo-beta-1,3-1,4 glucanase</fullName>
    </alternativeName>
    <alternativeName>
        <fullName evidence="7">Lichenase</fullName>
    </alternativeName>
</protein>
<dbReference type="InterPro" id="IPR013320">
    <property type="entry name" value="ConA-like_dom_sf"/>
</dbReference>
<evidence type="ECO:0000256" key="1">
    <source>
        <dbReference type="ARBA" id="ARBA00000481"/>
    </source>
</evidence>
<gene>
    <name evidence="12" type="ORF">QJS35_15060</name>
</gene>
<dbReference type="Pfam" id="PF00722">
    <property type="entry name" value="Glyco_hydro_16"/>
    <property type="match status" value="1"/>
</dbReference>
<dbReference type="RefSeq" id="WP_232186116.1">
    <property type="nucleotide sequence ID" value="NZ_JAIOAP010000007.1"/>
</dbReference>
<dbReference type="InterPro" id="IPR008264">
    <property type="entry name" value="Beta_glucanase"/>
</dbReference>
<dbReference type="InterPro" id="IPR008263">
    <property type="entry name" value="GH16_AS"/>
</dbReference>
<dbReference type="PROSITE" id="PS51762">
    <property type="entry name" value="GH16_2"/>
    <property type="match status" value="1"/>
</dbReference>
<evidence type="ECO:0000256" key="2">
    <source>
        <dbReference type="ARBA" id="ARBA00006865"/>
    </source>
</evidence>
<dbReference type="CDD" id="cd02175">
    <property type="entry name" value="GH16_lichenase"/>
    <property type="match status" value="1"/>
</dbReference>
<name>A0ABV1KVN0_9BACL</name>
<dbReference type="Gene3D" id="2.60.120.200">
    <property type="match status" value="1"/>
</dbReference>
<evidence type="ECO:0000259" key="11">
    <source>
        <dbReference type="PROSITE" id="PS51762"/>
    </source>
</evidence>
<dbReference type="EC" id="3.2.1.73" evidence="3"/>
<feature type="domain" description="GH16" evidence="11">
    <location>
        <begin position="18"/>
        <end position="261"/>
    </location>
</feature>
<dbReference type="PRINTS" id="PR00737">
    <property type="entry name" value="GLHYDRLASE16"/>
</dbReference>
<evidence type="ECO:0000313" key="12">
    <source>
        <dbReference type="EMBL" id="MEQ4483713.1"/>
    </source>
</evidence>
<proteinExistence type="inferred from homology"/>
<dbReference type="SUPFAM" id="SSF49899">
    <property type="entry name" value="Concanavalin A-like lectins/glucanases"/>
    <property type="match status" value="1"/>
</dbReference>
<dbReference type="EMBL" id="JASKHM010000008">
    <property type="protein sequence ID" value="MEQ4483713.1"/>
    <property type="molecule type" value="Genomic_DNA"/>
</dbReference>
<dbReference type="PANTHER" id="PTHR31062">
    <property type="entry name" value="XYLOGLUCAN ENDOTRANSGLUCOSYLASE/HYDROLASE PROTEIN 8-RELATED"/>
    <property type="match status" value="1"/>
</dbReference>
<dbReference type="InterPro" id="IPR000757">
    <property type="entry name" value="Beta-glucanase-like"/>
</dbReference>
<reference evidence="12 13" key="1">
    <citation type="journal article" date="2023" name="Genome Announc.">
        <title>Pan-Genome Analyses of the Genus Cohnella and Proposal of the Novel Species Cohnella silvisoli sp. nov., Isolated from Forest Soil.</title>
        <authorList>
            <person name="Wang C."/>
            <person name="Mao L."/>
            <person name="Bao G."/>
            <person name="Zhu H."/>
        </authorList>
    </citation>
    <scope>NUCLEOTIDE SEQUENCE [LARGE SCALE GENOMIC DNA]</scope>
    <source>
        <strain evidence="12 13">NL03-T5-1</strain>
    </source>
</reference>
<dbReference type="GO" id="GO:0016787">
    <property type="term" value="F:hydrolase activity"/>
    <property type="evidence" value="ECO:0007669"/>
    <property type="project" value="UniProtKB-KW"/>
</dbReference>
<evidence type="ECO:0000256" key="10">
    <source>
        <dbReference type="SAM" id="SignalP"/>
    </source>
</evidence>
<dbReference type="PROSITE" id="PS01034">
    <property type="entry name" value="GH16_1"/>
    <property type="match status" value="1"/>
</dbReference>
<evidence type="ECO:0000256" key="7">
    <source>
        <dbReference type="ARBA" id="ARBA00029722"/>
    </source>
</evidence>
<dbReference type="Proteomes" id="UP001493487">
    <property type="component" value="Unassembled WGS sequence"/>
</dbReference>
<organism evidence="12 13">
    <name type="scientific">Cohnella silvisoli</name>
    <dbReference type="NCBI Taxonomy" id="2873699"/>
    <lineage>
        <taxon>Bacteria</taxon>
        <taxon>Bacillati</taxon>
        <taxon>Bacillota</taxon>
        <taxon>Bacilli</taxon>
        <taxon>Bacillales</taxon>
        <taxon>Paenibacillaceae</taxon>
        <taxon>Cohnella</taxon>
    </lineage>
</organism>
<feature type="signal peptide" evidence="10">
    <location>
        <begin position="1"/>
        <end position="37"/>
    </location>
</feature>
<keyword evidence="13" id="KW-1185">Reference proteome</keyword>
<keyword evidence="5 12" id="KW-0378">Hydrolase</keyword>
<evidence type="ECO:0000256" key="8">
    <source>
        <dbReference type="ARBA" id="ARBA00029771"/>
    </source>
</evidence>
<comment type="caution">
    <text evidence="12">The sequence shown here is derived from an EMBL/GenBank/DDBJ whole genome shotgun (WGS) entry which is preliminary data.</text>
</comment>
<dbReference type="InterPro" id="IPR044791">
    <property type="entry name" value="Beta-glucanase/XTH"/>
</dbReference>
<comment type="similarity">
    <text evidence="2">Belongs to the glycosyl hydrolase 16 family.</text>
</comment>
<evidence type="ECO:0000256" key="4">
    <source>
        <dbReference type="ARBA" id="ARBA00014569"/>
    </source>
</evidence>
<sequence length="261" mass="28902">MLFQKKRINLNPIRFFLAILLTVVVPQTAFTATTANAAGNGFYEELNGMNSQLWYTADGWENGENFGNGWRADHVEFEDGIMALQLDDQPCPSGCSGKSYASGEYATHNKYGYGRVEGRIKAAQGEGVVTSLFTYTGPSDGTQWDEIDIEILGKDTTKLETNYYTDGDGDHATVIDLGFDAAADFHDYAFEWSSTAINWYVDGVLVHTETGQRGPLPTLPGHIMANLWPGTGLFEGWTHPFVYSGSPIRAYYDWIKFTPAD</sequence>
<feature type="chain" id="PRO_5046160662" description="Beta-glucanase" evidence="10">
    <location>
        <begin position="38"/>
        <end position="261"/>
    </location>
</feature>
<accession>A0ABV1KVN0</accession>